<sequence>MKIELSVGERLMLLMILGGAKLGSATQLRAVQSLRKRLIFNIAERTKLGMDSEDDNAAVPDLDQSEEKLGLVAFEFNRFERKFLGKYLTMVIKVMDKTETLTEVHLGLGEKIIPDYEQLMEQLEYEQLMEQLEYEQLMEE</sequence>
<gene>
    <name evidence="1" type="ORF">LCGC14_0991020</name>
</gene>
<dbReference type="AlphaFoldDB" id="A0A0F9RCF6"/>
<protein>
    <submittedName>
        <fullName evidence="1">Uncharacterized protein</fullName>
    </submittedName>
</protein>
<dbReference type="EMBL" id="LAZR01003764">
    <property type="protein sequence ID" value="KKN14943.1"/>
    <property type="molecule type" value="Genomic_DNA"/>
</dbReference>
<accession>A0A0F9RCF6</accession>
<organism evidence="1">
    <name type="scientific">marine sediment metagenome</name>
    <dbReference type="NCBI Taxonomy" id="412755"/>
    <lineage>
        <taxon>unclassified sequences</taxon>
        <taxon>metagenomes</taxon>
        <taxon>ecological metagenomes</taxon>
    </lineage>
</organism>
<proteinExistence type="predicted"/>
<evidence type="ECO:0000313" key="1">
    <source>
        <dbReference type="EMBL" id="KKN14943.1"/>
    </source>
</evidence>
<comment type="caution">
    <text evidence="1">The sequence shown here is derived from an EMBL/GenBank/DDBJ whole genome shotgun (WGS) entry which is preliminary data.</text>
</comment>
<name>A0A0F9RCF6_9ZZZZ</name>
<reference evidence="1" key="1">
    <citation type="journal article" date="2015" name="Nature">
        <title>Complex archaea that bridge the gap between prokaryotes and eukaryotes.</title>
        <authorList>
            <person name="Spang A."/>
            <person name="Saw J.H."/>
            <person name="Jorgensen S.L."/>
            <person name="Zaremba-Niedzwiedzka K."/>
            <person name="Martijn J."/>
            <person name="Lind A.E."/>
            <person name="van Eijk R."/>
            <person name="Schleper C."/>
            <person name="Guy L."/>
            <person name="Ettema T.J."/>
        </authorList>
    </citation>
    <scope>NUCLEOTIDE SEQUENCE</scope>
</reference>